<dbReference type="OrthoDB" id="809632at2759"/>
<organism evidence="3 5">
    <name type="scientific">Thanatephorus cucumeris (strain AG1-IB / isolate 7/3/14)</name>
    <name type="common">Lettuce bottom rot fungus</name>
    <name type="synonym">Rhizoctonia solani</name>
    <dbReference type="NCBI Taxonomy" id="1108050"/>
    <lineage>
        <taxon>Eukaryota</taxon>
        <taxon>Fungi</taxon>
        <taxon>Dikarya</taxon>
        <taxon>Basidiomycota</taxon>
        <taxon>Agaricomycotina</taxon>
        <taxon>Agaricomycetes</taxon>
        <taxon>Cantharellales</taxon>
        <taxon>Ceratobasidiaceae</taxon>
        <taxon>Rhizoctonia</taxon>
        <taxon>Rhizoctonia solani AG-1</taxon>
    </lineage>
</organism>
<dbReference type="Pfam" id="PF00107">
    <property type="entry name" value="ADH_zinc_N"/>
    <property type="match status" value="1"/>
</dbReference>
<dbReference type="InterPro" id="IPR013149">
    <property type="entry name" value="ADH-like_C"/>
</dbReference>
<evidence type="ECO:0000313" key="6">
    <source>
        <dbReference type="Proteomes" id="UP000059188"/>
    </source>
</evidence>
<dbReference type="FunFam" id="3.40.50.720:FF:000121">
    <property type="entry name" value="Prostaglandin reductase 2"/>
    <property type="match status" value="1"/>
</dbReference>
<dbReference type="Proteomes" id="UP000059188">
    <property type="component" value="Unassembled WGS sequence"/>
</dbReference>
<dbReference type="InterPro" id="IPR036291">
    <property type="entry name" value="NAD(P)-bd_dom_sf"/>
</dbReference>
<dbReference type="SUPFAM" id="SSF51735">
    <property type="entry name" value="NAD(P)-binding Rossmann-fold domains"/>
    <property type="match status" value="1"/>
</dbReference>
<evidence type="ECO:0000313" key="4">
    <source>
        <dbReference type="EMBL" id="CEL54691.1"/>
    </source>
</evidence>
<sequence length="338" mass="36576">MLFPKQCTRLFLAERPNGPIDDTTFKSETVALSVPSADQVVVRVEYISIDPVSRKWLDDRRSYIPPLKIGETMRAVAIGTVVQGNEQLDEGDIVHGILSWAEYVVVPAKDLRKLSPPKGTTIIDFLGPLGFTGMTAYFGLLEVGEIKAGETLVVSGAAGATGSLVCQIGKIKGAKVIGLASASKCAYLLDELGVDVALDYKSPTFARDFCAAVGYLDVFFDNVGGEILELALSRLKTHARVVLCGAISTYNAGDEHNGIKNYPELIFQRAKIGGFIALDYVSQFAEAEAEIANWMSEGKLKFKYHIEEGLEQCPQYLGLLFTGGNNGKLIVKISKNAT</sequence>
<dbReference type="SMART" id="SM00829">
    <property type="entry name" value="PKS_ER"/>
    <property type="match status" value="1"/>
</dbReference>
<evidence type="ECO:0000259" key="2">
    <source>
        <dbReference type="SMART" id="SM00829"/>
    </source>
</evidence>
<dbReference type="GO" id="GO:0016628">
    <property type="term" value="F:oxidoreductase activity, acting on the CH-CH group of donors, NAD or NADP as acceptor"/>
    <property type="evidence" value="ECO:0007669"/>
    <property type="project" value="InterPro"/>
</dbReference>
<protein>
    <recommendedName>
        <fullName evidence="2">Enoyl reductase (ER) domain-containing protein</fullName>
    </recommendedName>
</protein>
<reference evidence="4 6" key="3">
    <citation type="submission" date="2014-11" db="EMBL/GenBank/DDBJ databases">
        <authorList>
            <person name="Wibberg Daniel"/>
        </authorList>
    </citation>
    <scope>NUCLEOTIDE SEQUENCE [LARGE SCALE GENOMIC DNA]</scope>
    <source>
        <strain evidence="4">Rhizoctonia solani AG1-IB 7/3/14</strain>
    </source>
</reference>
<dbReference type="Gene3D" id="3.90.180.10">
    <property type="entry name" value="Medium-chain alcohol dehydrogenases, catalytic domain"/>
    <property type="match status" value="1"/>
</dbReference>
<reference evidence="3 5" key="2">
    <citation type="journal article" date="2013" name="J. Biotechnol.">
        <title>Establishment and interpretation of the genome sequence of the phytopathogenic fungus Rhizoctonia solani AG1-IB isolate 7/3/14.</title>
        <authorList>
            <person name="Wibberg D.W."/>
            <person name="Jelonek L.J."/>
            <person name="Rupp O.R."/>
            <person name="Hennig M.H."/>
            <person name="Eikmeyer F.E."/>
            <person name="Goesmann A.G."/>
            <person name="Hartmann A.H."/>
            <person name="Borriss R.B."/>
            <person name="Grosch R.G."/>
            <person name="Puehler A.P."/>
            <person name="Schlueter A.S."/>
        </authorList>
    </citation>
    <scope>NUCLEOTIDE SEQUENCE [LARGE SCALE GENOMIC DNA]</scope>
    <source>
        <strain evidence="5">AG1-IB / isolate 7/3/14</strain>
        <strain evidence="3">Isolate 7/3/14</strain>
    </source>
</reference>
<reference evidence="3" key="1">
    <citation type="submission" date="2012-10" db="EMBL/GenBank/DDBJ databases">
        <authorList>
            <person name="Jelonek L."/>
        </authorList>
    </citation>
    <scope>NUCLEOTIDE SEQUENCE</scope>
    <source>
        <strain evidence="3">Isolate 7/3/14</strain>
    </source>
</reference>
<keyword evidence="1" id="KW-0560">Oxidoreductase</keyword>
<accession>M5BZ55</accession>
<dbReference type="EMBL" id="CAOJ01009905">
    <property type="protein sequence ID" value="CCO32484.1"/>
    <property type="molecule type" value="Genomic_DNA"/>
</dbReference>
<evidence type="ECO:0000313" key="3">
    <source>
        <dbReference type="EMBL" id="CCO32484.1"/>
    </source>
</evidence>
<dbReference type="PANTHER" id="PTHR43205:SF42">
    <property type="entry name" value="ALCOHOL DEHYDROGENASE, ZINC-CONTAINING (AFU_ORTHOLOGUE AFUA_7G04530)"/>
    <property type="match status" value="1"/>
</dbReference>
<gene>
    <name evidence="3" type="ORF">BN14_06544</name>
    <name evidence="4" type="ORF">RSOLAG1IB_07225</name>
</gene>
<dbReference type="InterPro" id="IPR041694">
    <property type="entry name" value="ADH_N_2"/>
</dbReference>
<dbReference type="Proteomes" id="UP000012065">
    <property type="component" value="Unassembled WGS sequence"/>
</dbReference>
<dbReference type="HOGENOM" id="CLU_026673_29_2_1"/>
<dbReference type="EMBL" id="LN679117">
    <property type="protein sequence ID" value="CEL54691.1"/>
    <property type="molecule type" value="Genomic_DNA"/>
</dbReference>
<dbReference type="SUPFAM" id="SSF50129">
    <property type="entry name" value="GroES-like"/>
    <property type="match status" value="1"/>
</dbReference>
<name>M5BZ55_THACB</name>
<dbReference type="Gene3D" id="3.40.50.720">
    <property type="entry name" value="NAD(P)-binding Rossmann-like Domain"/>
    <property type="match status" value="1"/>
</dbReference>
<dbReference type="AlphaFoldDB" id="M5BZ55"/>
<keyword evidence="6" id="KW-1185">Reference proteome</keyword>
<dbReference type="PANTHER" id="PTHR43205">
    <property type="entry name" value="PROSTAGLANDIN REDUCTASE"/>
    <property type="match status" value="1"/>
</dbReference>
<dbReference type="InterPro" id="IPR045010">
    <property type="entry name" value="MDR_fam"/>
</dbReference>
<evidence type="ECO:0000256" key="1">
    <source>
        <dbReference type="ARBA" id="ARBA00023002"/>
    </source>
</evidence>
<proteinExistence type="predicted"/>
<dbReference type="InterPro" id="IPR011032">
    <property type="entry name" value="GroES-like_sf"/>
</dbReference>
<dbReference type="Pfam" id="PF16884">
    <property type="entry name" value="ADH_N_2"/>
    <property type="match status" value="1"/>
</dbReference>
<feature type="domain" description="Enoyl reductase (ER)" evidence="2">
    <location>
        <begin position="18"/>
        <end position="331"/>
    </location>
</feature>
<dbReference type="CDD" id="cd05288">
    <property type="entry name" value="PGDH"/>
    <property type="match status" value="1"/>
</dbReference>
<dbReference type="InterPro" id="IPR020843">
    <property type="entry name" value="ER"/>
</dbReference>
<evidence type="ECO:0000313" key="5">
    <source>
        <dbReference type="Proteomes" id="UP000012065"/>
    </source>
</evidence>